<sequence>MFKLGKTRPLPGHINIGSISAKTTSSWRASTHHGVQQGRQLASQLTIVSTYPTAVSLRGHRREVPPAD</sequence>
<proteinExistence type="predicted"/>
<name>A0A8X6RBI5_TRICX</name>
<organism evidence="1 2">
    <name type="scientific">Trichonephila clavipes</name>
    <name type="common">Golden silk orbweaver</name>
    <name type="synonym">Nephila clavipes</name>
    <dbReference type="NCBI Taxonomy" id="2585209"/>
    <lineage>
        <taxon>Eukaryota</taxon>
        <taxon>Metazoa</taxon>
        <taxon>Ecdysozoa</taxon>
        <taxon>Arthropoda</taxon>
        <taxon>Chelicerata</taxon>
        <taxon>Arachnida</taxon>
        <taxon>Araneae</taxon>
        <taxon>Araneomorphae</taxon>
        <taxon>Entelegynae</taxon>
        <taxon>Araneoidea</taxon>
        <taxon>Nephilidae</taxon>
        <taxon>Trichonephila</taxon>
    </lineage>
</organism>
<dbReference type="Proteomes" id="UP000887159">
    <property type="component" value="Unassembled WGS sequence"/>
</dbReference>
<comment type="caution">
    <text evidence="1">The sequence shown here is derived from an EMBL/GenBank/DDBJ whole genome shotgun (WGS) entry which is preliminary data.</text>
</comment>
<dbReference type="AlphaFoldDB" id="A0A8X6RBI5"/>
<evidence type="ECO:0000313" key="1">
    <source>
        <dbReference type="EMBL" id="GFX89584.1"/>
    </source>
</evidence>
<protein>
    <submittedName>
        <fullName evidence="1">Uncharacterized protein</fullName>
    </submittedName>
</protein>
<keyword evidence="2" id="KW-1185">Reference proteome</keyword>
<gene>
    <name evidence="1" type="ORF">TNCV_72771</name>
</gene>
<evidence type="ECO:0000313" key="2">
    <source>
        <dbReference type="Proteomes" id="UP000887159"/>
    </source>
</evidence>
<reference evidence="1" key="1">
    <citation type="submission" date="2020-08" db="EMBL/GenBank/DDBJ databases">
        <title>Multicomponent nature underlies the extraordinary mechanical properties of spider dragline silk.</title>
        <authorList>
            <person name="Kono N."/>
            <person name="Nakamura H."/>
            <person name="Mori M."/>
            <person name="Yoshida Y."/>
            <person name="Ohtoshi R."/>
            <person name="Malay A.D."/>
            <person name="Moran D.A.P."/>
            <person name="Tomita M."/>
            <person name="Numata K."/>
            <person name="Arakawa K."/>
        </authorList>
    </citation>
    <scope>NUCLEOTIDE SEQUENCE</scope>
</reference>
<accession>A0A8X6RBI5</accession>
<dbReference type="EMBL" id="BMAU01021073">
    <property type="protein sequence ID" value="GFX89584.1"/>
    <property type="molecule type" value="Genomic_DNA"/>
</dbReference>